<dbReference type="PRINTS" id="PR00344">
    <property type="entry name" value="BCTRLSENSOR"/>
</dbReference>
<keyword evidence="9" id="KW-0175">Coiled coil</keyword>
<dbReference type="InterPro" id="IPR000014">
    <property type="entry name" value="PAS"/>
</dbReference>
<keyword evidence="3" id="KW-0597">Phosphoprotein</keyword>
<evidence type="ECO:0000259" key="12">
    <source>
        <dbReference type="PROSITE" id="PS50113"/>
    </source>
</evidence>
<dbReference type="InterPro" id="IPR005467">
    <property type="entry name" value="His_kinase_dom"/>
</dbReference>
<evidence type="ECO:0000256" key="2">
    <source>
        <dbReference type="ARBA" id="ARBA00012438"/>
    </source>
</evidence>
<accession>A0ABY1PRY9</accession>
<dbReference type="Gene3D" id="3.30.565.10">
    <property type="entry name" value="Histidine kinase-like ATPase, C-terminal domain"/>
    <property type="match status" value="1"/>
</dbReference>
<dbReference type="SUPFAM" id="SSF55874">
    <property type="entry name" value="ATPase domain of HSP90 chaperone/DNA topoisomerase II/histidine kinase"/>
    <property type="match status" value="1"/>
</dbReference>
<dbReference type="InterPro" id="IPR036890">
    <property type="entry name" value="HATPase_C_sf"/>
</dbReference>
<evidence type="ECO:0000256" key="4">
    <source>
        <dbReference type="ARBA" id="ARBA00022679"/>
    </source>
</evidence>
<dbReference type="Pfam" id="PF00989">
    <property type="entry name" value="PAS"/>
    <property type="match status" value="1"/>
</dbReference>
<dbReference type="InterPro" id="IPR036097">
    <property type="entry name" value="HisK_dim/P_sf"/>
</dbReference>
<dbReference type="EC" id="2.7.13.3" evidence="2"/>
<dbReference type="InterPro" id="IPR000700">
    <property type="entry name" value="PAS-assoc_C"/>
</dbReference>
<evidence type="ECO:0000256" key="5">
    <source>
        <dbReference type="ARBA" id="ARBA00022741"/>
    </source>
</evidence>
<keyword evidence="6 13" id="KW-0418">Kinase</keyword>
<evidence type="ECO:0000313" key="14">
    <source>
        <dbReference type="Proteomes" id="UP001158067"/>
    </source>
</evidence>
<keyword evidence="4" id="KW-0808">Transferase</keyword>
<organism evidence="13 14">
    <name type="scientific">Neorhodopirellula lusitana</name>
    <dbReference type="NCBI Taxonomy" id="445327"/>
    <lineage>
        <taxon>Bacteria</taxon>
        <taxon>Pseudomonadati</taxon>
        <taxon>Planctomycetota</taxon>
        <taxon>Planctomycetia</taxon>
        <taxon>Pirellulales</taxon>
        <taxon>Pirellulaceae</taxon>
        <taxon>Neorhodopirellula</taxon>
    </lineage>
</organism>
<dbReference type="InterPro" id="IPR035965">
    <property type="entry name" value="PAS-like_dom_sf"/>
</dbReference>
<dbReference type="InterPro" id="IPR013767">
    <property type="entry name" value="PAS_fold"/>
</dbReference>
<evidence type="ECO:0000256" key="1">
    <source>
        <dbReference type="ARBA" id="ARBA00000085"/>
    </source>
</evidence>
<protein>
    <recommendedName>
        <fullName evidence="2">histidine kinase</fullName>
        <ecNumber evidence="2">2.7.13.3</ecNumber>
    </recommendedName>
</protein>
<dbReference type="Pfam" id="PF02518">
    <property type="entry name" value="HATPase_c"/>
    <property type="match status" value="1"/>
</dbReference>
<dbReference type="PANTHER" id="PTHR43065">
    <property type="entry name" value="SENSOR HISTIDINE KINASE"/>
    <property type="match status" value="1"/>
</dbReference>
<feature type="coiled-coil region" evidence="9">
    <location>
        <begin position="124"/>
        <end position="162"/>
    </location>
</feature>
<gene>
    <name evidence="13" type="ORF">SAMN06265222_101848</name>
</gene>
<evidence type="ECO:0000256" key="3">
    <source>
        <dbReference type="ARBA" id="ARBA00022553"/>
    </source>
</evidence>
<evidence type="ECO:0000259" key="10">
    <source>
        <dbReference type="PROSITE" id="PS50109"/>
    </source>
</evidence>
<feature type="domain" description="PAS" evidence="11">
    <location>
        <begin position="6"/>
        <end position="59"/>
    </location>
</feature>
<evidence type="ECO:0000256" key="6">
    <source>
        <dbReference type="ARBA" id="ARBA00022777"/>
    </source>
</evidence>
<reference evidence="13 14" key="1">
    <citation type="submission" date="2017-05" db="EMBL/GenBank/DDBJ databases">
        <authorList>
            <person name="Varghese N."/>
            <person name="Submissions S."/>
        </authorList>
    </citation>
    <scope>NUCLEOTIDE SEQUENCE [LARGE SCALE GENOMIC DNA]</scope>
    <source>
        <strain evidence="13 14">DSM 25457</strain>
    </source>
</reference>
<dbReference type="SUPFAM" id="SSF47384">
    <property type="entry name" value="Homodimeric domain of signal transducing histidine kinase"/>
    <property type="match status" value="1"/>
</dbReference>
<dbReference type="Proteomes" id="UP001158067">
    <property type="component" value="Unassembled WGS sequence"/>
</dbReference>
<name>A0ABY1PRY9_9BACT</name>
<evidence type="ECO:0000256" key="8">
    <source>
        <dbReference type="ARBA" id="ARBA00023012"/>
    </source>
</evidence>
<comment type="catalytic activity">
    <reaction evidence="1">
        <text>ATP + protein L-histidine = ADP + protein N-phospho-L-histidine.</text>
        <dbReference type="EC" id="2.7.13.3"/>
    </reaction>
</comment>
<dbReference type="NCBIfam" id="TIGR00229">
    <property type="entry name" value="sensory_box"/>
    <property type="match status" value="1"/>
</dbReference>
<evidence type="ECO:0000256" key="7">
    <source>
        <dbReference type="ARBA" id="ARBA00022840"/>
    </source>
</evidence>
<dbReference type="PROSITE" id="PS50109">
    <property type="entry name" value="HIS_KIN"/>
    <property type="match status" value="1"/>
</dbReference>
<evidence type="ECO:0000313" key="13">
    <source>
        <dbReference type="EMBL" id="SMP42834.1"/>
    </source>
</evidence>
<dbReference type="Pfam" id="PF00512">
    <property type="entry name" value="HisKA"/>
    <property type="match status" value="1"/>
</dbReference>
<dbReference type="PROSITE" id="PS50112">
    <property type="entry name" value="PAS"/>
    <property type="match status" value="1"/>
</dbReference>
<dbReference type="SMART" id="SM00091">
    <property type="entry name" value="PAS"/>
    <property type="match status" value="1"/>
</dbReference>
<keyword evidence="5" id="KW-0547">Nucleotide-binding</keyword>
<dbReference type="SUPFAM" id="SSF55785">
    <property type="entry name" value="PYP-like sensor domain (PAS domain)"/>
    <property type="match status" value="1"/>
</dbReference>
<dbReference type="InterPro" id="IPR003661">
    <property type="entry name" value="HisK_dim/P_dom"/>
</dbReference>
<dbReference type="CDD" id="cd00130">
    <property type="entry name" value="PAS"/>
    <property type="match status" value="1"/>
</dbReference>
<dbReference type="SMART" id="SM00387">
    <property type="entry name" value="HATPase_c"/>
    <property type="match status" value="1"/>
</dbReference>
<proteinExistence type="predicted"/>
<evidence type="ECO:0000259" key="11">
    <source>
        <dbReference type="PROSITE" id="PS50112"/>
    </source>
</evidence>
<dbReference type="SMART" id="SM00388">
    <property type="entry name" value="HisKA"/>
    <property type="match status" value="1"/>
</dbReference>
<comment type="caution">
    <text evidence="13">The sequence shown here is derived from an EMBL/GenBank/DDBJ whole genome shotgun (WGS) entry which is preliminary data.</text>
</comment>
<dbReference type="Gene3D" id="1.10.287.130">
    <property type="match status" value="1"/>
</dbReference>
<dbReference type="InterPro" id="IPR004358">
    <property type="entry name" value="Sig_transdc_His_kin-like_C"/>
</dbReference>
<dbReference type="PROSITE" id="PS50113">
    <property type="entry name" value="PAC"/>
    <property type="match status" value="1"/>
</dbReference>
<dbReference type="PANTHER" id="PTHR43065:SF10">
    <property type="entry name" value="PEROXIDE STRESS-ACTIVATED HISTIDINE KINASE MAK3"/>
    <property type="match status" value="1"/>
</dbReference>
<keyword evidence="7" id="KW-0067">ATP-binding</keyword>
<evidence type="ECO:0000256" key="9">
    <source>
        <dbReference type="SAM" id="Coils"/>
    </source>
</evidence>
<keyword evidence="14" id="KW-1185">Reference proteome</keyword>
<feature type="domain" description="PAC" evidence="12">
    <location>
        <begin position="83"/>
        <end position="133"/>
    </location>
</feature>
<keyword evidence="8" id="KW-0902">Two-component regulatory system</keyword>
<sequence length="379" mass="41507">MRDQDQPAVLESVLQTAVDAIIIIDGLGVIESVNPATERMFGFVAAEMLGQNIKMLMPSPYQEQHDGYLKRYHATGERRIIGIGREVMGQRKDGSTFDLHLAVSEVDAGSRKMFMGIIRDISDLKSVENELKQLNATLDQRVREQAEDLHQAQRKLEEKERFAMLGRISGGIAHEIRNPLNVLRTSAYFLLNAKAPAAEKQHEHLTRIDRQVAIIDSAVTALSDLARMPEPSASSFEITSVLEAILCDMKLAGNIGVEQDFSDDLPLALADEKQLTLVFKNLILNAVEAMSAGGVLRLSASLQSQRVVVVVADNGVGMTPDVVSQITEPFFSTKSRGMGLGLPITKAILEKNRCEMQVESEYGNGTTFSISIPSSGVQS</sequence>
<dbReference type="Gene3D" id="3.30.450.20">
    <property type="entry name" value="PAS domain"/>
    <property type="match status" value="1"/>
</dbReference>
<dbReference type="EMBL" id="FXUG01000001">
    <property type="protein sequence ID" value="SMP42834.1"/>
    <property type="molecule type" value="Genomic_DNA"/>
</dbReference>
<feature type="domain" description="Histidine kinase" evidence="10">
    <location>
        <begin position="171"/>
        <end position="376"/>
    </location>
</feature>
<dbReference type="InterPro" id="IPR003594">
    <property type="entry name" value="HATPase_dom"/>
</dbReference>
<dbReference type="GO" id="GO:0016301">
    <property type="term" value="F:kinase activity"/>
    <property type="evidence" value="ECO:0007669"/>
    <property type="project" value="UniProtKB-KW"/>
</dbReference>
<dbReference type="RefSeq" id="WP_283431023.1">
    <property type="nucleotide sequence ID" value="NZ_FXUG01000001.1"/>
</dbReference>
<dbReference type="CDD" id="cd00082">
    <property type="entry name" value="HisKA"/>
    <property type="match status" value="1"/>
</dbReference>